<dbReference type="KEGG" id="pbas:SMSP2_02584"/>
<dbReference type="InterPro" id="IPR003593">
    <property type="entry name" value="AAA+_ATPase"/>
</dbReference>
<evidence type="ECO:0000256" key="3">
    <source>
        <dbReference type="ARBA" id="ARBA00022840"/>
    </source>
</evidence>
<dbReference type="PANTHER" id="PTHR32039:SF7">
    <property type="entry name" value="COMPETENCE PROTEIN COMM"/>
    <property type="match status" value="1"/>
</dbReference>
<organism evidence="5 6">
    <name type="scientific">Limihaloglobus sulfuriphilus</name>
    <dbReference type="NCBI Taxonomy" id="1851148"/>
    <lineage>
        <taxon>Bacteria</taxon>
        <taxon>Pseudomonadati</taxon>
        <taxon>Planctomycetota</taxon>
        <taxon>Phycisphaerae</taxon>
        <taxon>Sedimentisphaerales</taxon>
        <taxon>Sedimentisphaeraceae</taxon>
        <taxon>Limihaloglobus</taxon>
    </lineage>
</organism>
<dbReference type="AlphaFoldDB" id="A0A1R7T627"/>
<dbReference type="Gene3D" id="3.40.50.300">
    <property type="entry name" value="P-loop containing nucleotide triphosphate hydrolases"/>
    <property type="match status" value="1"/>
</dbReference>
<dbReference type="Pfam" id="PF13335">
    <property type="entry name" value="Mg_chelatase_C"/>
    <property type="match status" value="1"/>
</dbReference>
<dbReference type="InterPro" id="IPR004482">
    <property type="entry name" value="Mg_chelat-rel"/>
</dbReference>
<evidence type="ECO:0000256" key="1">
    <source>
        <dbReference type="ARBA" id="ARBA00006354"/>
    </source>
</evidence>
<dbReference type="Proteomes" id="UP000188181">
    <property type="component" value="Chromosome"/>
</dbReference>
<dbReference type="STRING" id="1851148.SMSP2_02584"/>
<dbReference type="PROSITE" id="PS50051">
    <property type="entry name" value="MCM_2"/>
    <property type="match status" value="1"/>
</dbReference>
<feature type="domain" description="MCM C-terminal AAA(+) ATPase" evidence="4">
    <location>
        <begin position="294"/>
        <end position="389"/>
    </location>
</feature>
<dbReference type="Gene3D" id="3.30.230.10">
    <property type="match status" value="1"/>
</dbReference>
<name>A0A1R7T627_9BACT</name>
<comment type="similarity">
    <text evidence="1">Belongs to the Mg-chelatase subunits D/I family. ComM subfamily.</text>
</comment>
<dbReference type="InterPro" id="IPR001208">
    <property type="entry name" value="MCM_dom"/>
</dbReference>
<dbReference type="SUPFAM" id="SSF54211">
    <property type="entry name" value="Ribosomal protein S5 domain 2-like"/>
    <property type="match status" value="1"/>
</dbReference>
<dbReference type="SUPFAM" id="SSF52540">
    <property type="entry name" value="P-loop containing nucleoside triphosphate hydrolases"/>
    <property type="match status" value="1"/>
</dbReference>
<protein>
    <submittedName>
        <fullName evidence="5">Competence protein ComM</fullName>
    </submittedName>
</protein>
<dbReference type="InterPro" id="IPR014721">
    <property type="entry name" value="Ribsml_uS5_D2-typ_fold_subgr"/>
</dbReference>
<evidence type="ECO:0000256" key="2">
    <source>
        <dbReference type="ARBA" id="ARBA00022741"/>
    </source>
</evidence>
<dbReference type="InterPro" id="IPR027417">
    <property type="entry name" value="P-loop_NTPase"/>
</dbReference>
<evidence type="ECO:0000259" key="4">
    <source>
        <dbReference type="PROSITE" id="PS50051"/>
    </source>
</evidence>
<proteinExistence type="inferred from homology"/>
<evidence type="ECO:0000313" key="5">
    <source>
        <dbReference type="EMBL" id="AQQ72203.1"/>
    </source>
</evidence>
<dbReference type="PANTHER" id="PTHR32039">
    <property type="entry name" value="MAGNESIUM-CHELATASE SUBUNIT CHLI"/>
    <property type="match status" value="1"/>
</dbReference>
<dbReference type="PRINTS" id="PR01657">
    <property type="entry name" value="MCMFAMILY"/>
</dbReference>
<dbReference type="NCBIfam" id="TIGR00368">
    <property type="entry name" value="YifB family Mg chelatase-like AAA ATPase"/>
    <property type="match status" value="1"/>
</dbReference>
<sequence length="509" mass="55267">MLARLNSVTLIGIDGLACEVEVHISNGTNERPMIVGLPDAAVKESLERVRSAVINSGYSYPDGQILVNLAPADVRKEGPSFDLPIAVGLMRAAKKFECDSLKREILVGELALDGRVRPVNGVLSMAMAAREKGFDRIIVPQENAAEAAVVKGIDVYGVATLSQAIGVLSGILELEPTVVDLGTMFDTASQYPIDFADVKGQEAVKRALIIAAAGGHNVIMMGPPGSGKTMLAKRIATILPPLSLEESLETTRIYSSVGLLRRGKALVATRPFRSPHHTASAPALIGGGTHPKPGELSLAHHGILFLDEFPEFQRNVLETIRQPLEDSSVTIARAKTTLTFPASFMMVASANPCKCGYYGSTQKKCRCSPRQIEQYLSRISGPLLDRIDIHVDVPAVDYRRLRSAEKGQTSTQIRKDVTAARQIQFERFGSDARMTNARMSHSMIEKFCPLDKAGEMVLRAAMNDLALSARAHDKICKMARTIADLDNSKDIKDCHVAEAVGYRKLDRKL</sequence>
<dbReference type="OrthoDB" id="9813147at2"/>
<keyword evidence="2" id="KW-0547">Nucleotide-binding</keyword>
<dbReference type="SMART" id="SM00382">
    <property type="entry name" value="AAA"/>
    <property type="match status" value="1"/>
</dbReference>
<dbReference type="GO" id="GO:0003677">
    <property type="term" value="F:DNA binding"/>
    <property type="evidence" value="ECO:0007669"/>
    <property type="project" value="InterPro"/>
</dbReference>
<dbReference type="RefSeq" id="WP_146684419.1">
    <property type="nucleotide sequence ID" value="NZ_CP019646.1"/>
</dbReference>
<evidence type="ECO:0000313" key="6">
    <source>
        <dbReference type="Proteomes" id="UP000188181"/>
    </source>
</evidence>
<accession>A0A1R7T627</accession>
<keyword evidence="3" id="KW-0067">ATP-binding</keyword>
<reference evidence="6" key="1">
    <citation type="submission" date="2017-02" db="EMBL/GenBank/DDBJ databases">
        <title>Comparative genomics and description of representatives of a novel lineage of planctomycetes thriving in anoxic sediments.</title>
        <authorList>
            <person name="Spring S."/>
            <person name="Bunk B."/>
            <person name="Sproer C."/>
        </authorList>
    </citation>
    <scope>NUCLEOTIDE SEQUENCE [LARGE SCALE GENOMIC DNA]</scope>
    <source>
        <strain evidence="6">SM-Chi-D1</strain>
    </source>
</reference>
<dbReference type="Pfam" id="PF01078">
    <property type="entry name" value="Mg_chelatase"/>
    <property type="match status" value="1"/>
</dbReference>
<dbReference type="InterPro" id="IPR045006">
    <property type="entry name" value="CHLI-like"/>
</dbReference>
<keyword evidence="6" id="KW-1185">Reference proteome</keyword>
<dbReference type="InterPro" id="IPR000523">
    <property type="entry name" value="Mg_chelatse_chII-like_cat_dom"/>
</dbReference>
<dbReference type="InterPro" id="IPR020568">
    <property type="entry name" value="Ribosomal_Su5_D2-typ_SF"/>
</dbReference>
<dbReference type="InterPro" id="IPR025158">
    <property type="entry name" value="Mg_chelat-rel_C"/>
</dbReference>
<dbReference type="Pfam" id="PF13541">
    <property type="entry name" value="ChlI"/>
    <property type="match status" value="1"/>
</dbReference>
<dbReference type="GO" id="GO:0005524">
    <property type="term" value="F:ATP binding"/>
    <property type="evidence" value="ECO:0007669"/>
    <property type="project" value="UniProtKB-KW"/>
</dbReference>
<dbReference type="EMBL" id="CP019646">
    <property type="protein sequence ID" value="AQQ72203.1"/>
    <property type="molecule type" value="Genomic_DNA"/>
</dbReference>
<gene>
    <name evidence="5" type="primary">comM</name>
    <name evidence="5" type="ORF">SMSP2_02584</name>
</gene>